<feature type="compositionally biased region" description="Polar residues" evidence="1">
    <location>
        <begin position="251"/>
        <end position="272"/>
    </location>
</feature>
<reference evidence="2" key="1">
    <citation type="journal article" date="2020" name="Fungal Divers.">
        <title>Resolving the Mortierellaceae phylogeny through synthesis of multi-gene phylogenetics and phylogenomics.</title>
        <authorList>
            <person name="Vandepol N."/>
            <person name="Liber J."/>
            <person name="Desiro A."/>
            <person name="Na H."/>
            <person name="Kennedy M."/>
            <person name="Barry K."/>
            <person name="Grigoriev I.V."/>
            <person name="Miller A.N."/>
            <person name="O'Donnell K."/>
            <person name="Stajich J.E."/>
            <person name="Bonito G."/>
        </authorList>
    </citation>
    <scope>NUCLEOTIDE SEQUENCE</scope>
    <source>
        <strain evidence="2">KOD948</strain>
    </source>
</reference>
<evidence type="ECO:0000313" key="2">
    <source>
        <dbReference type="EMBL" id="KAG0254175.1"/>
    </source>
</evidence>
<dbReference type="OrthoDB" id="2433756at2759"/>
<evidence type="ECO:0000313" key="3">
    <source>
        <dbReference type="Proteomes" id="UP000726737"/>
    </source>
</evidence>
<accession>A0A9P6PW69</accession>
<comment type="caution">
    <text evidence="2">The sequence shown here is derived from an EMBL/GenBank/DDBJ whole genome shotgun (WGS) entry which is preliminary data.</text>
</comment>
<evidence type="ECO:0000256" key="1">
    <source>
        <dbReference type="SAM" id="MobiDB-lite"/>
    </source>
</evidence>
<sequence>MTLIAAAGNDGGQGICMVSDTGRDDLSSFVVSVGNIYANYYISTYAVAICPYGSSQACAIPISLASSATLVPILFKGGSFSDRCGHEIYNGIDAKGESILALKDVTHCKFNKRRAIARESGTADMLIKTFPHGTGGLFGSPNFTMGLTKNRAGQNYLKIRKKYPRNTFIWSKKPSTIQIEGGGHHSTPHPSVWMASFGPILISLLLEATLMRRDDNYHTNPKNSSPNQVSLPAMSLFKSNKNKTSSAASTPAQTPRTSIQEQRTATPIQATKMTREQALQSIMQKSMRDVPFAAFVM</sequence>
<dbReference type="Proteomes" id="UP000726737">
    <property type="component" value="Unassembled WGS sequence"/>
</dbReference>
<feature type="compositionally biased region" description="Low complexity" evidence="1">
    <location>
        <begin position="240"/>
        <end position="250"/>
    </location>
</feature>
<gene>
    <name evidence="2" type="ORF">BG011_005918</name>
</gene>
<keyword evidence="3" id="KW-1185">Reference proteome</keyword>
<name>A0A9P6PW69_9FUNG</name>
<proteinExistence type="predicted"/>
<dbReference type="EMBL" id="JAAAJA010000416">
    <property type="protein sequence ID" value="KAG0254175.1"/>
    <property type="molecule type" value="Genomic_DNA"/>
</dbReference>
<feature type="region of interest" description="Disordered" evidence="1">
    <location>
        <begin position="240"/>
        <end position="272"/>
    </location>
</feature>
<organism evidence="2 3">
    <name type="scientific">Mortierella polycephala</name>
    <dbReference type="NCBI Taxonomy" id="41804"/>
    <lineage>
        <taxon>Eukaryota</taxon>
        <taxon>Fungi</taxon>
        <taxon>Fungi incertae sedis</taxon>
        <taxon>Mucoromycota</taxon>
        <taxon>Mortierellomycotina</taxon>
        <taxon>Mortierellomycetes</taxon>
        <taxon>Mortierellales</taxon>
        <taxon>Mortierellaceae</taxon>
        <taxon>Mortierella</taxon>
    </lineage>
</organism>
<dbReference type="AlphaFoldDB" id="A0A9P6PW69"/>
<protein>
    <submittedName>
        <fullName evidence="2">Uncharacterized protein</fullName>
    </submittedName>
</protein>